<dbReference type="Proteomes" id="UP000887569">
    <property type="component" value="Unplaced"/>
</dbReference>
<evidence type="ECO:0000313" key="3">
    <source>
        <dbReference type="WBParaSite" id="PgB13_g040_t01"/>
    </source>
</evidence>
<organism evidence="2 3">
    <name type="scientific">Parascaris univalens</name>
    <name type="common">Nematode worm</name>
    <dbReference type="NCBI Taxonomy" id="6257"/>
    <lineage>
        <taxon>Eukaryota</taxon>
        <taxon>Metazoa</taxon>
        <taxon>Ecdysozoa</taxon>
        <taxon>Nematoda</taxon>
        <taxon>Chromadorea</taxon>
        <taxon>Rhabditida</taxon>
        <taxon>Spirurina</taxon>
        <taxon>Ascaridomorpha</taxon>
        <taxon>Ascaridoidea</taxon>
        <taxon>Ascarididae</taxon>
        <taxon>Parascaris</taxon>
    </lineage>
</organism>
<evidence type="ECO:0000259" key="1">
    <source>
        <dbReference type="SMART" id="SM00225"/>
    </source>
</evidence>
<dbReference type="PANTHER" id="PTHR22744:SF17">
    <property type="entry name" value="BTB DOMAIN-CONTAINING PROTEIN"/>
    <property type="match status" value="1"/>
</dbReference>
<dbReference type="InterPro" id="IPR056656">
    <property type="entry name" value="DUF7754"/>
</dbReference>
<dbReference type="Pfam" id="PF00651">
    <property type="entry name" value="BTB"/>
    <property type="match status" value="1"/>
</dbReference>
<evidence type="ECO:0000313" key="2">
    <source>
        <dbReference type="Proteomes" id="UP000887569"/>
    </source>
</evidence>
<reference evidence="3" key="1">
    <citation type="submission" date="2022-11" db="UniProtKB">
        <authorList>
            <consortium name="WormBaseParasite"/>
        </authorList>
    </citation>
    <scope>IDENTIFICATION</scope>
</reference>
<dbReference type="AlphaFoldDB" id="A0A914ZQ55"/>
<dbReference type="Pfam" id="PF24937">
    <property type="entry name" value="DUF7754"/>
    <property type="match status" value="1"/>
</dbReference>
<dbReference type="SMART" id="SM00225">
    <property type="entry name" value="BTB"/>
    <property type="match status" value="2"/>
</dbReference>
<dbReference type="WBParaSite" id="PgB13_g040_t01">
    <property type="protein sequence ID" value="PgB13_g040_t01"/>
    <property type="gene ID" value="PgB13_g040"/>
</dbReference>
<name>A0A914ZQ55_PARUN</name>
<dbReference type="PANTHER" id="PTHR22744">
    <property type="entry name" value="HELIX LOOP HELIX PROTEIN 21-RELATED"/>
    <property type="match status" value="1"/>
</dbReference>
<dbReference type="InterPro" id="IPR011333">
    <property type="entry name" value="SKP1/BTB/POZ_sf"/>
</dbReference>
<accession>A0A914ZQ55</accession>
<feature type="domain" description="BTB" evidence="1">
    <location>
        <begin position="180"/>
        <end position="273"/>
    </location>
</feature>
<proteinExistence type="predicted"/>
<feature type="domain" description="BTB" evidence="1">
    <location>
        <begin position="365"/>
        <end position="468"/>
    </location>
</feature>
<protein>
    <submittedName>
        <fullName evidence="3">BTB domain-containing protein</fullName>
    </submittedName>
</protein>
<sequence length="581" mass="66280">TQLIAFIVACAIVVNGPMESETVVRSESQLSLLSARTCIDEFDDFVPLPSSEYRVLFSIHVSEIGALRSEFRPGGGIRFHLPVVDLVIASSNETKENLVVDIFGESKEKNIEWRYVMQMRFRTGTNMIGSDRVVDGDIFEIGNRCRPIVLRIADPQVKRIRIEIRFINKMLNFLPKFDEGDVTLRFGAQSLQVHGALLGLHSNHMAMKIKEAGESGIIDMDDCDISAFKEVLYQVYPTKHPIWSDFKGITKAAIKFKVSGVLEMVKKYLINYEHMYLEQKIAESIKLQLWEAVEELVYKAEHDGFWTTMIHSGLNPEQEFGATIYHDVILPAIAKAKAVPIGTPLRKPFFDEVIFRSASEAWNPFNVALIVQGIPLYVNRGILAINNDKMFGRGNKGELIVRITVDLTDECHKIKKIPLEIVEALLRHIYPLKKPIPAEMLRAMLALTYAHQMYHVIDYVEECLMQEPPISAQQFLEHFSLAEKYGLENLLLKSLHRIEKSCKHLAMQMTGSPDFAKLCERTRWLIMDRYCSGWALGRIEATKQLNREIRINTGGETKSMYEYDKNLSTLMVNPLKNHSDL</sequence>
<dbReference type="Gene3D" id="3.30.710.10">
    <property type="entry name" value="Potassium Channel Kv1.1, Chain A"/>
    <property type="match status" value="2"/>
</dbReference>
<keyword evidence="2" id="KW-1185">Reference proteome</keyword>
<dbReference type="SUPFAM" id="SSF54695">
    <property type="entry name" value="POZ domain"/>
    <property type="match status" value="2"/>
</dbReference>
<dbReference type="InterPro" id="IPR000210">
    <property type="entry name" value="BTB/POZ_dom"/>
</dbReference>